<dbReference type="EMBL" id="JAGXEW010000034">
    <property type="protein sequence ID" value="KAK1154642.1"/>
    <property type="molecule type" value="Genomic_DNA"/>
</dbReference>
<evidence type="ECO:0000259" key="4">
    <source>
        <dbReference type="PROSITE" id="PS50102"/>
    </source>
</evidence>
<dbReference type="Gene3D" id="2.30.30.140">
    <property type="match status" value="1"/>
</dbReference>
<name>A0AAD8CQP9_ACIOX</name>
<evidence type="ECO:0000313" key="6">
    <source>
        <dbReference type="EMBL" id="KAK1154642.1"/>
    </source>
</evidence>
<dbReference type="InterPro" id="IPR035979">
    <property type="entry name" value="RBD_domain_sf"/>
</dbReference>
<feature type="compositionally biased region" description="Basic and acidic residues" evidence="3">
    <location>
        <begin position="92"/>
        <end position="104"/>
    </location>
</feature>
<evidence type="ECO:0000259" key="5">
    <source>
        <dbReference type="PROSITE" id="PS50304"/>
    </source>
</evidence>
<dbReference type="PANTHER" id="PTHR48025">
    <property type="entry name" value="OS02G0815200 PROTEIN"/>
    <property type="match status" value="1"/>
</dbReference>
<dbReference type="Pfam" id="PF00076">
    <property type="entry name" value="RRM_1"/>
    <property type="match status" value="1"/>
</dbReference>
<comment type="caution">
    <text evidence="6">The sequence shown here is derived from an EMBL/GenBank/DDBJ whole genome shotgun (WGS) entry which is preliminary data.</text>
</comment>
<evidence type="ECO:0000256" key="1">
    <source>
        <dbReference type="ARBA" id="ARBA00022884"/>
    </source>
</evidence>
<evidence type="ECO:0000256" key="3">
    <source>
        <dbReference type="SAM" id="MobiDB-lite"/>
    </source>
</evidence>
<evidence type="ECO:0000313" key="7">
    <source>
        <dbReference type="Proteomes" id="UP001230051"/>
    </source>
</evidence>
<protein>
    <submittedName>
        <fullName evidence="6">Tudor domain-containing protein 10-like</fullName>
    </submittedName>
</protein>
<accession>A0AAD8CQP9</accession>
<evidence type="ECO:0000256" key="2">
    <source>
        <dbReference type="PROSITE-ProRule" id="PRU00176"/>
    </source>
</evidence>
<dbReference type="Gene3D" id="3.30.70.330">
    <property type="match status" value="1"/>
</dbReference>
<dbReference type="SUPFAM" id="SSF54928">
    <property type="entry name" value="RNA-binding domain, RBD"/>
    <property type="match status" value="1"/>
</dbReference>
<dbReference type="PANTHER" id="PTHR48025:SF1">
    <property type="entry name" value="RRM DOMAIN-CONTAINING PROTEIN"/>
    <property type="match status" value="1"/>
</dbReference>
<feature type="domain" description="Tudor" evidence="5">
    <location>
        <begin position="247"/>
        <end position="309"/>
    </location>
</feature>
<gene>
    <name evidence="6" type="primary">TDRD10</name>
    <name evidence="6" type="ORF">AOXY_G28150</name>
</gene>
<proteinExistence type="predicted"/>
<dbReference type="GO" id="GO:0003723">
    <property type="term" value="F:RNA binding"/>
    <property type="evidence" value="ECO:0007669"/>
    <property type="project" value="UniProtKB-UniRule"/>
</dbReference>
<dbReference type="Proteomes" id="UP001230051">
    <property type="component" value="Unassembled WGS sequence"/>
</dbReference>
<keyword evidence="1 2" id="KW-0694">RNA-binding</keyword>
<dbReference type="Pfam" id="PF00567">
    <property type="entry name" value="TUDOR"/>
    <property type="match status" value="1"/>
</dbReference>
<organism evidence="6 7">
    <name type="scientific">Acipenser oxyrinchus oxyrinchus</name>
    <dbReference type="NCBI Taxonomy" id="40147"/>
    <lineage>
        <taxon>Eukaryota</taxon>
        <taxon>Metazoa</taxon>
        <taxon>Chordata</taxon>
        <taxon>Craniata</taxon>
        <taxon>Vertebrata</taxon>
        <taxon>Euteleostomi</taxon>
        <taxon>Actinopterygii</taxon>
        <taxon>Chondrostei</taxon>
        <taxon>Acipenseriformes</taxon>
        <taxon>Acipenseridae</taxon>
        <taxon>Acipenser</taxon>
    </lineage>
</organism>
<dbReference type="PROSITE" id="PS50304">
    <property type="entry name" value="TUDOR"/>
    <property type="match status" value="1"/>
</dbReference>
<dbReference type="AlphaFoldDB" id="A0AAD8CQP9"/>
<keyword evidence="7" id="KW-1185">Reference proteome</keyword>
<dbReference type="InterPro" id="IPR000504">
    <property type="entry name" value="RRM_dom"/>
</dbReference>
<sequence>MEVQRSEGGPRTIRKHLEVYVGNIPTAITEIEILQLFAGFEAQNVRKFVAGVKCFAFVDVGSERSVQLAVSQLNSTLYQGRKLRVNTADPDFSDKRRSADKDTPKTQATPTGAGNSVRMEKAAQASDSSAASLAPDPRKPSKDQSAPLSGVTVREDRRRFVYAVPTEMRGCTLVHVLRDCFRELVWLQSITELCGEVGLLLTETHPQTPFFWAIHLSEGAHTDMLRLFTALAEEEEESRQPFLTQNDVYRGKRCLAELIQTEGEEGAWNRAWVQDVVGMFAVVFFVDFGTTATIPVMSLRALEDEAFWKIPPLAQPFMLEQDILSPRKLIRAVIKGNVTGSCVSEPHIRRLALSPQQD</sequence>
<feature type="domain" description="RRM" evidence="4">
    <location>
        <begin position="17"/>
        <end position="90"/>
    </location>
</feature>
<dbReference type="SUPFAM" id="SSF63748">
    <property type="entry name" value="Tudor/PWWP/MBT"/>
    <property type="match status" value="1"/>
</dbReference>
<feature type="region of interest" description="Disordered" evidence="3">
    <location>
        <begin position="88"/>
        <end position="151"/>
    </location>
</feature>
<feature type="compositionally biased region" description="Polar residues" evidence="3">
    <location>
        <begin position="105"/>
        <end position="114"/>
    </location>
</feature>
<dbReference type="InterPro" id="IPR012677">
    <property type="entry name" value="Nucleotide-bd_a/b_plait_sf"/>
</dbReference>
<dbReference type="InterPro" id="IPR002999">
    <property type="entry name" value="Tudor"/>
</dbReference>
<dbReference type="PROSITE" id="PS50102">
    <property type="entry name" value="RRM"/>
    <property type="match status" value="1"/>
</dbReference>
<dbReference type="SMART" id="SM00360">
    <property type="entry name" value="RRM"/>
    <property type="match status" value="1"/>
</dbReference>
<feature type="compositionally biased region" description="Low complexity" evidence="3">
    <location>
        <begin position="122"/>
        <end position="134"/>
    </location>
</feature>
<reference evidence="6" key="1">
    <citation type="submission" date="2022-02" db="EMBL/GenBank/DDBJ databases">
        <title>Atlantic sturgeon de novo genome assembly.</title>
        <authorList>
            <person name="Stock M."/>
            <person name="Klopp C."/>
            <person name="Guiguen Y."/>
            <person name="Cabau C."/>
            <person name="Parinello H."/>
            <person name="Santidrian Yebra-Pimentel E."/>
            <person name="Kuhl H."/>
            <person name="Dirks R.P."/>
            <person name="Guessner J."/>
            <person name="Wuertz S."/>
            <person name="Du K."/>
            <person name="Schartl M."/>
        </authorList>
    </citation>
    <scope>NUCLEOTIDE SEQUENCE</scope>
    <source>
        <strain evidence="6">STURGEONOMICS-FGT-2020</strain>
        <tissue evidence="6">Whole blood</tissue>
    </source>
</reference>
<dbReference type="InterPro" id="IPR050502">
    <property type="entry name" value="Euk_RNA-bind_prot"/>
</dbReference>